<accession>W6QJB6</accession>
<keyword evidence="2" id="KW-1185">Reference proteome</keyword>
<gene>
    <name evidence="1" type="ORF">PROQFM164_S04g000992</name>
</gene>
<proteinExistence type="predicted"/>
<evidence type="ECO:0000313" key="2">
    <source>
        <dbReference type="Proteomes" id="UP000030686"/>
    </source>
</evidence>
<sequence length="220" mass="25716">MPEREPRQFLPQMIGEGIITYCPYSDDPVLSSFYKARQWVIVEKLDEDLYTVTPEDSDQDMGPAFTTGKFLCRRGQHGYHAFMHIHKQIPLYGTEFNRSEDRENQASDMSPVELNALKKFTENECAAAPKLLGYQIDIQDPTDLVSGRFIIYLVFDKVPGRPLEFDEFWSFPLRKRRTIRENFRVAYMEILRLGYQPLEPSSLQLIYEREEDDISASLEI</sequence>
<evidence type="ECO:0000313" key="1">
    <source>
        <dbReference type="EMBL" id="CDM36111.1"/>
    </source>
</evidence>
<dbReference type="Proteomes" id="UP000030686">
    <property type="component" value="Unassembled WGS sequence"/>
</dbReference>
<dbReference type="EMBL" id="HG792018">
    <property type="protein sequence ID" value="CDM36111.1"/>
    <property type="molecule type" value="Genomic_DNA"/>
</dbReference>
<protein>
    <submittedName>
        <fullName evidence="1">Genomic scaffold, ProqFM164S04</fullName>
    </submittedName>
</protein>
<dbReference type="AlphaFoldDB" id="W6QJB6"/>
<dbReference type="OrthoDB" id="5401170at2759"/>
<reference evidence="1" key="1">
    <citation type="journal article" date="2014" name="Nat. Commun.">
        <title>Multiple recent horizontal transfers of a large genomic region in cheese making fungi.</title>
        <authorList>
            <person name="Cheeseman K."/>
            <person name="Ropars J."/>
            <person name="Renault P."/>
            <person name="Dupont J."/>
            <person name="Gouzy J."/>
            <person name="Branca A."/>
            <person name="Abraham A.L."/>
            <person name="Ceppi M."/>
            <person name="Conseiller E."/>
            <person name="Debuchy R."/>
            <person name="Malagnac F."/>
            <person name="Goarin A."/>
            <person name="Silar P."/>
            <person name="Lacoste S."/>
            <person name="Sallet E."/>
            <person name="Bensimon A."/>
            <person name="Giraud T."/>
            <person name="Brygoo Y."/>
        </authorList>
    </citation>
    <scope>NUCLEOTIDE SEQUENCE [LARGE SCALE GENOMIC DNA]</scope>
    <source>
        <strain evidence="1">FM164</strain>
    </source>
</reference>
<name>W6QJB6_PENRF</name>
<organism evidence="1 2">
    <name type="scientific">Penicillium roqueforti (strain FM164)</name>
    <dbReference type="NCBI Taxonomy" id="1365484"/>
    <lineage>
        <taxon>Eukaryota</taxon>
        <taxon>Fungi</taxon>
        <taxon>Dikarya</taxon>
        <taxon>Ascomycota</taxon>
        <taxon>Pezizomycotina</taxon>
        <taxon>Eurotiomycetes</taxon>
        <taxon>Eurotiomycetidae</taxon>
        <taxon>Eurotiales</taxon>
        <taxon>Aspergillaceae</taxon>
        <taxon>Penicillium</taxon>
    </lineage>
</organism>